<reference evidence="10" key="1">
    <citation type="journal article" date="2019" name="Int. J. Syst. Evol. Microbiol.">
        <title>The Global Catalogue of Microorganisms (GCM) 10K type strain sequencing project: providing services to taxonomists for standard genome sequencing and annotation.</title>
        <authorList>
            <consortium name="The Broad Institute Genomics Platform"/>
            <consortium name="The Broad Institute Genome Sequencing Center for Infectious Disease"/>
            <person name="Wu L."/>
            <person name="Ma J."/>
        </authorList>
    </citation>
    <scope>NUCLEOTIDE SEQUENCE [LARGE SCALE GENOMIC DNA]</scope>
    <source>
        <strain evidence="10">CCUG 60898</strain>
    </source>
</reference>
<evidence type="ECO:0000256" key="4">
    <source>
        <dbReference type="ARBA" id="ARBA00022679"/>
    </source>
</evidence>
<evidence type="ECO:0000256" key="1">
    <source>
        <dbReference type="ARBA" id="ARBA00004713"/>
    </source>
</evidence>
<name>A0ABW3IGD0_9FLAO</name>
<dbReference type="PANTHER" id="PTHR42755">
    <property type="entry name" value="3-DEOXY-MANNO-OCTULOSONATE CYTIDYLYLTRANSFERASE"/>
    <property type="match status" value="1"/>
</dbReference>
<dbReference type="PANTHER" id="PTHR42755:SF1">
    <property type="entry name" value="3-DEOXY-D-MANNO-OCTULOSONIC ACID TRANSFERASE, MITOCHONDRIAL-RELATED"/>
    <property type="match status" value="1"/>
</dbReference>
<keyword evidence="4 7" id="KW-0808">Transferase</keyword>
<dbReference type="InterPro" id="IPR007507">
    <property type="entry name" value="Glycos_transf_N"/>
</dbReference>
<proteinExistence type="inferred from homology"/>
<dbReference type="InterPro" id="IPR038107">
    <property type="entry name" value="Glycos_transf_N_sf"/>
</dbReference>
<dbReference type="Proteomes" id="UP001597100">
    <property type="component" value="Unassembled WGS sequence"/>
</dbReference>
<evidence type="ECO:0000256" key="7">
    <source>
        <dbReference type="RuleBase" id="RU365103"/>
    </source>
</evidence>
<keyword evidence="7" id="KW-0472">Membrane</keyword>
<evidence type="ECO:0000256" key="6">
    <source>
        <dbReference type="ARBA" id="ARBA00049183"/>
    </source>
</evidence>
<comment type="catalytic activity">
    <reaction evidence="6 7">
        <text>lipid IVA (E. coli) + CMP-3-deoxy-beta-D-manno-octulosonate = alpha-Kdo-(2-&gt;6)-lipid IVA (E. coli) + CMP + H(+)</text>
        <dbReference type="Rhea" id="RHEA:28066"/>
        <dbReference type="ChEBI" id="CHEBI:15378"/>
        <dbReference type="ChEBI" id="CHEBI:58603"/>
        <dbReference type="ChEBI" id="CHEBI:60364"/>
        <dbReference type="ChEBI" id="CHEBI:60377"/>
        <dbReference type="ChEBI" id="CHEBI:85987"/>
        <dbReference type="EC" id="2.4.99.12"/>
    </reaction>
</comment>
<dbReference type="EC" id="2.4.99.12" evidence="2 7"/>
<evidence type="ECO:0000256" key="2">
    <source>
        <dbReference type="ARBA" id="ARBA00012621"/>
    </source>
</evidence>
<dbReference type="SUPFAM" id="SSF53756">
    <property type="entry name" value="UDP-Glycosyltransferase/glycogen phosphorylase"/>
    <property type="match status" value="1"/>
</dbReference>
<organism evidence="9 10">
    <name type="scientific">Salinimicrobium gaetbulicola</name>
    <dbReference type="NCBI Taxonomy" id="999702"/>
    <lineage>
        <taxon>Bacteria</taxon>
        <taxon>Pseudomonadati</taxon>
        <taxon>Bacteroidota</taxon>
        <taxon>Flavobacteriia</taxon>
        <taxon>Flavobacteriales</taxon>
        <taxon>Flavobacteriaceae</taxon>
        <taxon>Salinimicrobium</taxon>
    </lineage>
</organism>
<comment type="function">
    <text evidence="7">Involved in lipopolysaccharide (LPS) biosynthesis. Catalyzes the transfer of 3-deoxy-D-manno-octulosonate (Kdo) residue(s) from CMP-Kdo to lipid IV(A), the tetraacyldisaccharide-1,4'-bisphosphate precursor of lipid A.</text>
</comment>
<evidence type="ECO:0000313" key="10">
    <source>
        <dbReference type="Proteomes" id="UP001597100"/>
    </source>
</evidence>
<feature type="domain" description="3-deoxy-D-manno-octulosonic-acid transferase N-terminal" evidence="8">
    <location>
        <begin position="43"/>
        <end position="206"/>
    </location>
</feature>
<evidence type="ECO:0000256" key="3">
    <source>
        <dbReference type="ARBA" id="ARBA00019077"/>
    </source>
</evidence>
<evidence type="ECO:0000259" key="8">
    <source>
        <dbReference type="Pfam" id="PF04413"/>
    </source>
</evidence>
<evidence type="ECO:0000313" key="9">
    <source>
        <dbReference type="EMBL" id="MFD0976535.1"/>
    </source>
</evidence>
<sequence>MQFLYNFLINTAEKVLPVSGCFSEKMKLFTDGRKNLFEELRQKIKPTDKTLWFHAASLGEYEQAVPVIEKAKEQFPNHKIVVTFFSPSGYEVKKNSRLADVITYMPLDTPKNVQKFLDLVNPEVAMFIKYEFWPNFLLELKKRNIPTILVSGVFRKDQIFFKNYGKWMRSYLKTFDHFFVQNNESRDLLNSVGFKNVTVSGDTRFDRVSNQLKQDNYLDFIESFKDDKICMVAGSSWPEDEELMIGFINQASERVKFIIAPHTMKPERIKKLKNSLSVETVLFSEKEGKDLSKFQVLIVDTIGLLSRIYSTADIAYVGGAAGDTGLHNILEPATFGIPVIIGENFEKFPEAFELQKKGGLFSVRDKEEFSEVMHHLIQNENFRSKTGRNSASYISSNTGATEIIISYLLEKHN</sequence>
<dbReference type="GO" id="GO:0016740">
    <property type="term" value="F:transferase activity"/>
    <property type="evidence" value="ECO:0007669"/>
    <property type="project" value="UniProtKB-KW"/>
</dbReference>
<dbReference type="InterPro" id="IPR039901">
    <property type="entry name" value="Kdotransferase"/>
</dbReference>
<dbReference type="Pfam" id="PF04413">
    <property type="entry name" value="Glycos_transf_N"/>
    <property type="match status" value="1"/>
</dbReference>
<dbReference type="Gene3D" id="3.40.50.11720">
    <property type="entry name" value="3-Deoxy-D-manno-octulosonic-acid transferase, N-terminal domain"/>
    <property type="match status" value="1"/>
</dbReference>
<comment type="caution">
    <text evidence="9">The sequence shown here is derived from an EMBL/GenBank/DDBJ whole genome shotgun (WGS) entry which is preliminary data.</text>
</comment>
<keyword evidence="10" id="KW-1185">Reference proteome</keyword>
<comment type="pathway">
    <text evidence="1 7">Bacterial outer membrane biogenesis; LPS core biosynthesis.</text>
</comment>
<dbReference type="Gene3D" id="3.40.50.2000">
    <property type="entry name" value="Glycogen Phosphorylase B"/>
    <property type="match status" value="1"/>
</dbReference>
<dbReference type="EMBL" id="JBHTJP010000032">
    <property type="protein sequence ID" value="MFD0976535.1"/>
    <property type="molecule type" value="Genomic_DNA"/>
</dbReference>
<keyword evidence="7" id="KW-1003">Cell membrane</keyword>
<comment type="similarity">
    <text evidence="7">Belongs to the glycosyltransferase group 1 family.</text>
</comment>
<accession>A0ABW3IGD0</accession>
<keyword evidence="7" id="KW-0448">Lipopolysaccharide biosynthesis</keyword>
<gene>
    <name evidence="9" type="ORF">ACFQ1G_07010</name>
</gene>
<evidence type="ECO:0000256" key="5">
    <source>
        <dbReference type="ARBA" id="ARBA00031445"/>
    </source>
</evidence>
<protein>
    <recommendedName>
        <fullName evidence="3 7">3-deoxy-D-manno-octulosonic acid transferase</fullName>
        <shortName evidence="7">Kdo transferase</shortName>
        <ecNumber evidence="2 7">2.4.99.12</ecNumber>
    </recommendedName>
    <alternativeName>
        <fullName evidence="5 7">Lipid IV(A) 3-deoxy-D-manno-octulosonic acid transferase</fullName>
    </alternativeName>
</protein>
<dbReference type="RefSeq" id="WP_380737951.1">
    <property type="nucleotide sequence ID" value="NZ_JBHTJP010000032.1"/>
</dbReference>
<comment type="subcellular location">
    <subcellularLocation>
        <location evidence="7">Cell membrane</location>
    </subcellularLocation>
</comment>